<evidence type="ECO:0000313" key="3">
    <source>
        <dbReference type="Proteomes" id="UP000184536"/>
    </source>
</evidence>
<dbReference type="AlphaFoldDB" id="A0A1M6FJ89"/>
<keyword evidence="1" id="KW-1133">Transmembrane helix</keyword>
<sequence length="175" mass="18519">MLRKNILTALLMAIGFILRQLIPGLIGGMKGDIMLSVIFVSLLINREFKNALLTGLLGGLITAMTTTFPGGQLPNIIDKLITCIVVYYMIKALSRFEGNPVATGVIAFVGTVISGSIFLASALMISGLPAPFTTLFSVVVLPTALVNIFMTLVVYGTVKTALKVSGIKMDAPVKA</sequence>
<reference evidence="3" key="1">
    <citation type="submission" date="2016-11" db="EMBL/GenBank/DDBJ databases">
        <authorList>
            <person name="Varghese N."/>
            <person name="Submissions S."/>
        </authorList>
    </citation>
    <scope>NUCLEOTIDE SEQUENCE [LARGE SCALE GENOMIC DNA]</scope>
    <source>
        <strain evidence="3">DSM 17957</strain>
    </source>
</reference>
<dbReference type="Pfam" id="PF17099">
    <property type="entry name" value="TrpP"/>
    <property type="match status" value="1"/>
</dbReference>
<dbReference type="STRING" id="1121919.SAMN02745975_01028"/>
<feature type="transmembrane region" description="Helical" evidence="1">
    <location>
        <begin position="134"/>
        <end position="158"/>
    </location>
</feature>
<dbReference type="EMBL" id="FQZV01000011">
    <property type="protein sequence ID" value="SHI97808.1"/>
    <property type="molecule type" value="Genomic_DNA"/>
</dbReference>
<protein>
    <submittedName>
        <fullName evidence="2">Tryptophan transporter TrpP</fullName>
    </submittedName>
</protein>
<feature type="transmembrane region" description="Helical" evidence="1">
    <location>
        <begin position="52"/>
        <end position="70"/>
    </location>
</feature>
<evidence type="ECO:0000256" key="1">
    <source>
        <dbReference type="SAM" id="Phobius"/>
    </source>
</evidence>
<keyword evidence="3" id="KW-1185">Reference proteome</keyword>
<evidence type="ECO:0000313" key="2">
    <source>
        <dbReference type="EMBL" id="SHI97808.1"/>
    </source>
</evidence>
<gene>
    <name evidence="2" type="ORF">SAMN02745975_01028</name>
</gene>
<dbReference type="RefSeq" id="WP_242946224.1">
    <property type="nucleotide sequence ID" value="NZ_FQZV01000011.1"/>
</dbReference>
<dbReference type="InterPro" id="IPR031360">
    <property type="entry name" value="TrpP"/>
</dbReference>
<dbReference type="Proteomes" id="UP000184536">
    <property type="component" value="Unassembled WGS sequence"/>
</dbReference>
<organism evidence="2 3">
    <name type="scientific">Geosporobacter subterraneus DSM 17957</name>
    <dbReference type="NCBI Taxonomy" id="1121919"/>
    <lineage>
        <taxon>Bacteria</taxon>
        <taxon>Bacillati</taxon>
        <taxon>Bacillota</taxon>
        <taxon>Clostridia</taxon>
        <taxon>Peptostreptococcales</taxon>
        <taxon>Thermotaleaceae</taxon>
        <taxon>Geosporobacter</taxon>
    </lineage>
</organism>
<feature type="transmembrane region" description="Helical" evidence="1">
    <location>
        <begin position="105"/>
        <end position="128"/>
    </location>
</feature>
<name>A0A1M6FJ89_9FIRM</name>
<keyword evidence="1" id="KW-0472">Membrane</keyword>
<proteinExistence type="predicted"/>
<keyword evidence="1" id="KW-0812">Transmembrane</keyword>
<accession>A0A1M6FJ89</accession>